<dbReference type="Proteomes" id="UP000335636">
    <property type="component" value="Unassembled WGS sequence"/>
</dbReference>
<name>A0A5E4BMG2_MARMO</name>
<dbReference type="AlphaFoldDB" id="A0A5E4BMG2"/>
<evidence type="ECO:0000313" key="2">
    <source>
        <dbReference type="Proteomes" id="UP000335636"/>
    </source>
</evidence>
<dbReference type="EMBL" id="CABDUW010000527">
    <property type="protein sequence ID" value="VTJ70854.1"/>
    <property type="molecule type" value="Genomic_DNA"/>
</dbReference>
<comment type="caution">
    <text evidence="1">The sequence shown here is derived from an EMBL/GenBank/DDBJ whole genome shotgun (WGS) entry which is preliminary data.</text>
</comment>
<gene>
    <name evidence="1" type="ORF">MONAX_5E047759</name>
</gene>
<proteinExistence type="predicted"/>
<reference evidence="1" key="1">
    <citation type="submission" date="2019-04" db="EMBL/GenBank/DDBJ databases">
        <authorList>
            <person name="Alioto T."/>
            <person name="Alioto T."/>
        </authorList>
    </citation>
    <scope>NUCLEOTIDE SEQUENCE [LARGE SCALE GENOMIC DNA]</scope>
</reference>
<feature type="non-terminal residue" evidence="1">
    <location>
        <position position="44"/>
    </location>
</feature>
<protein>
    <submittedName>
        <fullName evidence="1">Uncharacterized protein</fullName>
    </submittedName>
</protein>
<accession>A0A5E4BMG2</accession>
<evidence type="ECO:0000313" key="1">
    <source>
        <dbReference type="EMBL" id="VTJ70854.1"/>
    </source>
</evidence>
<sequence>MAAPAQPKKIVAPTVSQINAEFVTQLACKYWAPHIKKKSPFDIK</sequence>
<organism evidence="1 2">
    <name type="scientific">Marmota monax</name>
    <name type="common">Woodchuck</name>
    <dbReference type="NCBI Taxonomy" id="9995"/>
    <lineage>
        <taxon>Eukaryota</taxon>
        <taxon>Metazoa</taxon>
        <taxon>Chordata</taxon>
        <taxon>Craniata</taxon>
        <taxon>Vertebrata</taxon>
        <taxon>Euteleostomi</taxon>
        <taxon>Mammalia</taxon>
        <taxon>Eutheria</taxon>
        <taxon>Euarchontoglires</taxon>
        <taxon>Glires</taxon>
        <taxon>Rodentia</taxon>
        <taxon>Sciuromorpha</taxon>
        <taxon>Sciuridae</taxon>
        <taxon>Xerinae</taxon>
        <taxon>Marmotini</taxon>
        <taxon>Marmota</taxon>
    </lineage>
</organism>
<keyword evidence="2" id="KW-1185">Reference proteome</keyword>